<proteinExistence type="predicted"/>
<feature type="compositionally biased region" description="Low complexity" evidence="4">
    <location>
        <begin position="2291"/>
        <end position="2307"/>
    </location>
</feature>
<dbReference type="NCBIfam" id="TIGR03696">
    <property type="entry name" value="Rhs_assc_core"/>
    <property type="match status" value="1"/>
</dbReference>
<keyword evidence="7" id="KW-1185">Reference proteome</keyword>
<evidence type="ECO:0000256" key="4">
    <source>
        <dbReference type="SAM" id="MobiDB-lite"/>
    </source>
</evidence>
<dbReference type="NCBIfam" id="TIGR01643">
    <property type="entry name" value="YD_repeat_2x"/>
    <property type="match status" value="7"/>
</dbReference>
<dbReference type="PANTHER" id="PTHR32305">
    <property type="match status" value="1"/>
</dbReference>
<name>A0A919IHH3_9ACTN</name>
<dbReference type="CDD" id="cd00110">
    <property type="entry name" value="LamG"/>
    <property type="match status" value="2"/>
</dbReference>
<evidence type="ECO:0000256" key="3">
    <source>
        <dbReference type="ARBA" id="ARBA00023157"/>
    </source>
</evidence>
<dbReference type="InterPro" id="IPR045351">
    <property type="entry name" value="DUF6531"/>
</dbReference>
<keyword evidence="1" id="KW-0732">Signal</keyword>
<dbReference type="InterPro" id="IPR031325">
    <property type="entry name" value="RHS_repeat"/>
</dbReference>
<dbReference type="InterPro" id="IPR056823">
    <property type="entry name" value="TEN-like_YD-shell"/>
</dbReference>
<dbReference type="InterPro" id="IPR022385">
    <property type="entry name" value="Rhs_assc_core"/>
</dbReference>
<feature type="region of interest" description="Disordered" evidence="4">
    <location>
        <begin position="51"/>
        <end position="123"/>
    </location>
</feature>
<dbReference type="Pfam" id="PF13385">
    <property type="entry name" value="Laminin_G_3"/>
    <property type="match status" value="3"/>
</dbReference>
<dbReference type="Proteomes" id="UP000619479">
    <property type="component" value="Unassembled WGS sequence"/>
</dbReference>
<dbReference type="RefSeq" id="WP_203739995.1">
    <property type="nucleotide sequence ID" value="NZ_BAAAUC010000007.1"/>
</dbReference>
<gene>
    <name evidence="6" type="ORF">Acy02nite_23770</name>
</gene>
<dbReference type="CDD" id="cd00081">
    <property type="entry name" value="Hint"/>
    <property type="match status" value="1"/>
</dbReference>
<dbReference type="InterPro" id="IPR001791">
    <property type="entry name" value="Laminin_G"/>
</dbReference>
<dbReference type="Gene3D" id="2.170.16.10">
    <property type="entry name" value="Hedgehog/Intein (Hint) domain"/>
    <property type="match status" value="1"/>
</dbReference>
<feature type="region of interest" description="Disordered" evidence="4">
    <location>
        <begin position="2282"/>
        <end position="2308"/>
    </location>
</feature>
<dbReference type="InterPro" id="IPR050708">
    <property type="entry name" value="T6SS_VgrG/RHS"/>
</dbReference>
<dbReference type="SUPFAM" id="SSF51294">
    <property type="entry name" value="Hedgehog/intein (Hint) domain"/>
    <property type="match status" value="1"/>
</dbReference>
<dbReference type="InterPro" id="IPR006141">
    <property type="entry name" value="Intein_N"/>
</dbReference>
<dbReference type="SMART" id="SM00306">
    <property type="entry name" value="HintN"/>
    <property type="match status" value="1"/>
</dbReference>
<dbReference type="Pfam" id="PF07591">
    <property type="entry name" value="PT-HINT"/>
    <property type="match status" value="1"/>
</dbReference>
<keyword evidence="2" id="KW-0677">Repeat</keyword>
<protein>
    <recommendedName>
        <fullName evidence="5">Laminin G domain-containing protein</fullName>
    </recommendedName>
</protein>
<dbReference type="Gene3D" id="2.60.120.200">
    <property type="match status" value="3"/>
</dbReference>
<comment type="caution">
    <text evidence="6">The sequence shown here is derived from an EMBL/GenBank/DDBJ whole genome shotgun (WGS) entry which is preliminary data.</text>
</comment>
<reference evidence="6" key="1">
    <citation type="submission" date="2021-01" db="EMBL/GenBank/DDBJ databases">
        <title>Whole genome shotgun sequence of Actinoplanes cyaneus NBRC 14990.</title>
        <authorList>
            <person name="Komaki H."/>
            <person name="Tamura T."/>
        </authorList>
    </citation>
    <scope>NUCLEOTIDE SEQUENCE</scope>
    <source>
        <strain evidence="6">NBRC 14990</strain>
    </source>
</reference>
<evidence type="ECO:0000259" key="5">
    <source>
        <dbReference type="PROSITE" id="PS50025"/>
    </source>
</evidence>
<dbReference type="Pfam" id="PF20148">
    <property type="entry name" value="DUF6531"/>
    <property type="match status" value="1"/>
</dbReference>
<dbReference type="PROSITE" id="PS50025">
    <property type="entry name" value="LAM_G_DOMAIN"/>
    <property type="match status" value="1"/>
</dbReference>
<dbReference type="InterPro" id="IPR006558">
    <property type="entry name" value="LamG-like"/>
</dbReference>
<dbReference type="GO" id="GO:0016539">
    <property type="term" value="P:intein-mediated protein splicing"/>
    <property type="evidence" value="ECO:0007669"/>
    <property type="project" value="InterPro"/>
</dbReference>
<evidence type="ECO:0000313" key="7">
    <source>
        <dbReference type="Proteomes" id="UP000619479"/>
    </source>
</evidence>
<dbReference type="EMBL" id="BOMH01000017">
    <property type="protein sequence ID" value="GID64496.1"/>
    <property type="molecule type" value="Genomic_DNA"/>
</dbReference>
<dbReference type="InterPro" id="IPR013320">
    <property type="entry name" value="ConA-like_dom_sf"/>
</dbReference>
<evidence type="ECO:0000256" key="2">
    <source>
        <dbReference type="ARBA" id="ARBA00022737"/>
    </source>
</evidence>
<sequence length="3631" mass="382719">MRRGLGQIAIVCAVFLGLTVAAPVGAVRDPELPVSWLWSWWSQRPAWAFGTPDVPRQGHGDGGPDDAGYADTKARGGTGRPFKQAPGTLGAYQPHDPATRAGGTGPAEEGFDPKTSVRDEDRSTQLSDVFTNADGTVTTKTYPRPVNFRDESGDWQKIDVNLKREPDGRLHAAANAMDTSVAAQAPVRTKATPQRVAPSATPSAGVSAPAASAPATPAASTPATPAAATTAPATLANLELPTGESVGYSLLGANPVTATVSGNVATYPGILPETDLELETFDAGIKETMVLRSPQASNVWTYPLTLKGLTPRVDATGGIELLDKADKAVAWLPKGSMQDSKVDPHSGAPAESTKVAFSLVQQDGGIALRVEADRAWLNDPARVYPVRVDPTATTGTTGDVMVDNDSDTNNNGDNLAVGTYNGGTTKSRSFIHLDDFDTDIKGKHVTAATLKLYLTWTYSCDTDRIFYVRTASSKWTVADLTALNSFTGTPGYSAAIGSLTVTDPGAACTNSGGDRSKGKWISVPLDAAAIDAWSKGDANNGLALTASETDSAAWKRFTAANFSSGAYKPELSVTYSTNVLPQVDVRYPANNSVSSTLTPELLVKGHDSDNWPGKGLTYVFTVLSADGKTTVATSPAVASSWTVPAGKLAWNTTYLYTVRPYDQSAYGATSAAYAFTTNVAQPAVTSGLAQNGGKGFDSSIGNYTTSATDANISTVGPSLAINRSYNSLDTRTDTAFGTGWSSILDAKATQTLDAANTLQSVRVTYPTGEEVAFGRTSAGAFIPPSGRFSTFEEVKSGTTLTGYKLTDKDATAYVFGRDTGVTGAKVFRLTSVTDANGRALTIAYGTDGNPSTVTGASGRKLTVAWTKPASATAFHVSTVATDRVDANDANSANTWQYGYTGDRLAQVCQPNDYQHCWAYGYDQTAQHGTTVLNLDPEAYWPFNEAAGASVAKSRVLSNAGVDAAQYRNVNLGQAGPLAAAGPTTAGFNGTSSYVQMPANLIAAGQYQSISMWFNTSTPNGVLFSYNADPISKGSTAASYTPALYIDKNGKLRGELWMGNATLAMKSTTTVTDAKWHHVVLAGAGNTQTLYVDGKAEATLAGTIYTIENLAANINVGSGYVGGGWPDHNNTGVATATPAWFSGSIADVAFYNQTLTADSVTKLNTSGRVTQPVLSTVTRPSGGVTAKAGYDKNTGRVSSVVDENGGSWDLAEPTVAGSSLVYAGAVLGAKPKDYWRLGDDQNAADPVNEVAGGTAVYNAVTVGQAGPFTDATAATFDGATSYLELPADDIPTTGPNSVEMWFKMPKSSAKGGVLFGYQTDPVGAASTASWTPALYVGTDGKLRGGLWSGSSANVMTSTALVNDGNWHHVALVAATTAQALYLDGTPIATLAKAPVATGALHAYVGAGRWSGGWAAHGTADFGWWPGSISEVAYYDSVLTPAQVADHVVKAKQTAPVSMTMVAGNKTPIAMPVSQVTVTTPADADGKRATQVSYFDLVNGNRIVAQTDERNKTTQYGYDVGGYSSMVWDPNGVLTQTFQDARGNTKQSVTCQDQSAKKCSSVYYTYYPDATTTTLAPNPKNDLLLTIRGAGSTSETDNRYLTTNEYDVKGNLITVTEPEGRVTRTAFTDATTVAADGGTPPAGLPTKVTMPGGGFQTVTYFKSGDVAQVTEPAGKITKFTYDALGRVLTEIEISSSSPDGVTTTHTYDRLDREVTEKAPAVTNRITGAVHTELTSTVYDLDGNITEVRQEDTTGGDTARVEKHGYNQYGQEVSSTSPGGATTTFTYDSLGRVVNQTSPDGTVTKSVYDEAGNLTETWLLGWTGDPNKPQSATDLRVARNVYDDAGRLAAEVDAQDWTTKHLYTDNGLEREVVRTDGTTSFVVERNEYDDAGNLTTEYTNNLTTKTTHTYDFAGRETSSTADPDGLKRTTSVAYDKDDNALTTTQSDASGSVLSKIEALYDRAGRAVAQTQYVSGSVSPVARWKLNDGTGTRAADSAGNSPADVTTGTVGWSTDGGGSAVLSGNGYLTSNNAVVDTRRAFTVSAWVKIADKNQLYRVVSGGGGKQQSPYDLAYDQESGRWRFIVVSDDAADTNSGTEALSTSTPAANTWTHLTGVYDPADSSVKLYVGGTLESTSTGAVFGTTGPVYLGTGMWNNELGNNLNGGLRDVQVYQQALSATDVKALAGGTLAAANSKITRTAYTYDEEDNVTSVTDPRGYTSYTSYDEDGNAVKSTAPAAKAESVATGEVTANAVSWTGYNTFGEVTDSKDALGNWSVTYYDADGKPTLQRSPSYTPPGETTPITPETTTTYTDSGEVKTITDPYGNVTRYEYDQLDRMTKMITADGGETTYTYDKIGDVLSVADPTGAVSATTWDFLGRQEKSTQIVRAPSPASYETKFEYDTNGQVSKVTSPTGVARSVKYNALGETVESYDGAGNKTTMTYDGLGRPTRTTLADNTYSTATYDMAGQTVSSSEYNSAGALLTTQSSQYDAAGNLVAVIDARKHTTTYEYDPTGMLIKERQPINDSDAIETSFGYDLEGNRTRFTDGRNNAFWTTYNSWGLPESQIEPSTAAHPNPADRTFTVAYDKGGRAVKQLLPGGVSVSNTYDLMGQLTKQSGAGAEAATVDRTFGYDKDGRITKFSGVGGDNTVSYDDRGLATSISGPSGNSSFTYNGDGAMTSRTDAAGTTNYGYDTAGRLQKLTNSGKGVDATYSYDVTNSVKKIAYGTGNSRNFTYDDAHRLKTDDLTSSAGTSIAKVDYGWNENDDLTSKKTTGFGGQTISNTYTYDYADRLTSWNNGTATTVYAYDKSGNRVQNGSKLFTYDARNRLLTADGANYNYTARGTLSFAGTTQTKADAFGQVISQGDRNGGTQTYQYDGLGRSIKDGFSYTGSDNDLAADSQATYVRGLGNEVIAETATSGGSTKLAWTDLHNDVIAQFTATGTALDGSTVYDPLGKVVANAGQMVGSLGYQSEWTDTATSRVNMMARWYNTDTGQFDTRDTVSNSPIGDSVNANRYQYGDANPLTVTDPTGHFGFGSVFKKATSFVSNTYHAATSYVSHSVSSAYSYAAATYHRSVSAVKATYHRTVKAVKKVAHRVIKKVKHYASKVKRYVKKQVAKVKKKVKKFVKAAVHKAAKITKAVVKKAKAAGKAVTAAAKRVAKNPVAAIKDAAKATKKFVVEHKDAIIEVAAIGVGILAGMACTAATAGAGAVACMVGASALVNLAKDAAQGNIHSFGDALGSLGTGALTGLVGGAGGAIAGKVGTLVAGKVGTGFIGRMATEAVENGVDEVFNQAVTTGRVDPRAAAMSMIPGLGAFAGGKKGGSRTGGSPVGGGSRASSGGGGGLPMATGLITGISGGASCHSFDPDTKVLMADGSERPIQDVNVGDTVVATDPETGKSYEQPVTQLHRNTDHEFSDVTVKDEDGKSATLNTTQNHPFWDETTKAWTEAKDLKPGDHLKVEGKGDVVVNEVRSYDDTKEMRDLTVANTHTYYVFASQNPVLVHNNDPGFARRACDVPRLERSAQRINGALDPIARTQRDTVVMSTENGPDLVASGVRDIDPRQRAVLGGSELEARLPGQHAEVTANERAKDLGLSPRALSSYPHEICRPCRQYLEEEGYRISPDRMSAVKRTFGKEN</sequence>
<dbReference type="Pfam" id="PF05593">
    <property type="entry name" value="RHS_repeat"/>
    <property type="match status" value="2"/>
</dbReference>
<dbReference type="InterPro" id="IPR036844">
    <property type="entry name" value="Hint_dom_sf"/>
</dbReference>
<dbReference type="PROSITE" id="PS50817">
    <property type="entry name" value="INTEIN_N_TER"/>
    <property type="match status" value="1"/>
</dbReference>
<organism evidence="6 7">
    <name type="scientific">Actinoplanes cyaneus</name>
    <dbReference type="NCBI Taxonomy" id="52696"/>
    <lineage>
        <taxon>Bacteria</taxon>
        <taxon>Bacillati</taxon>
        <taxon>Actinomycetota</taxon>
        <taxon>Actinomycetes</taxon>
        <taxon>Micromonosporales</taxon>
        <taxon>Micromonosporaceae</taxon>
        <taxon>Actinoplanes</taxon>
    </lineage>
</organism>
<dbReference type="SUPFAM" id="SSF49899">
    <property type="entry name" value="Concanavalin A-like lectins/glucanases"/>
    <property type="match status" value="3"/>
</dbReference>
<dbReference type="InterPro" id="IPR003587">
    <property type="entry name" value="Hint_dom_N"/>
</dbReference>
<evidence type="ECO:0000256" key="1">
    <source>
        <dbReference type="ARBA" id="ARBA00022729"/>
    </source>
</evidence>
<keyword evidence="3" id="KW-1015">Disulfide bond</keyword>
<feature type="region of interest" description="Disordered" evidence="4">
    <location>
        <begin position="182"/>
        <end position="226"/>
    </location>
</feature>
<dbReference type="InterPro" id="IPR006530">
    <property type="entry name" value="YD"/>
</dbReference>
<feature type="region of interest" description="Disordered" evidence="4">
    <location>
        <begin position="3312"/>
        <end position="3339"/>
    </location>
</feature>
<dbReference type="PANTHER" id="PTHR32305:SF15">
    <property type="entry name" value="PROTEIN RHSA-RELATED"/>
    <property type="match status" value="1"/>
</dbReference>
<dbReference type="Gene3D" id="2.180.10.10">
    <property type="entry name" value="RHS repeat-associated core"/>
    <property type="match status" value="3"/>
</dbReference>
<evidence type="ECO:0000313" key="6">
    <source>
        <dbReference type="EMBL" id="GID64496.1"/>
    </source>
</evidence>
<accession>A0A919IHH3</accession>
<feature type="domain" description="Laminin G" evidence="5">
    <location>
        <begin position="983"/>
        <end position="1172"/>
    </location>
</feature>
<dbReference type="SMART" id="SM00560">
    <property type="entry name" value="LamGL"/>
    <property type="match status" value="1"/>
</dbReference>
<feature type="compositionally biased region" description="Basic and acidic residues" evidence="4">
    <location>
        <begin position="111"/>
        <end position="123"/>
    </location>
</feature>
<dbReference type="Pfam" id="PF25023">
    <property type="entry name" value="TEN_YD-shell"/>
    <property type="match status" value="3"/>
</dbReference>
<feature type="compositionally biased region" description="Low complexity" evidence="4">
    <location>
        <begin position="197"/>
        <end position="226"/>
    </location>
</feature>
<dbReference type="SMART" id="SM00282">
    <property type="entry name" value="LamG"/>
    <property type="match status" value="1"/>
</dbReference>